<feature type="signal peptide" evidence="1">
    <location>
        <begin position="1"/>
        <end position="19"/>
    </location>
</feature>
<dbReference type="AlphaFoldDB" id="A0A148KNA8"/>
<dbReference type="Pfam" id="PF13202">
    <property type="entry name" value="EF-hand_5"/>
    <property type="match status" value="2"/>
</dbReference>
<feature type="chain" id="PRO_5007550299" description="EF-hand domain-containing protein" evidence="1">
    <location>
        <begin position="20"/>
        <end position="69"/>
    </location>
</feature>
<dbReference type="PROSITE" id="PS50222">
    <property type="entry name" value="EF_HAND_2"/>
    <property type="match status" value="1"/>
</dbReference>
<evidence type="ECO:0000313" key="3">
    <source>
        <dbReference type="EMBL" id="KXI27725.1"/>
    </source>
</evidence>
<dbReference type="Proteomes" id="UP000070299">
    <property type="component" value="Unassembled WGS sequence"/>
</dbReference>
<dbReference type="STRING" id="1799789.AX660_19440"/>
<dbReference type="OrthoDB" id="6388006at2"/>
<evidence type="ECO:0000313" key="4">
    <source>
        <dbReference type="Proteomes" id="UP000070299"/>
    </source>
</evidence>
<comment type="caution">
    <text evidence="3">The sequence shown here is derived from an EMBL/GenBank/DDBJ whole genome shotgun (WGS) entry which is preliminary data.</text>
</comment>
<organism evidence="3 4">
    <name type="scientific">Paraglaciecola hydrolytica</name>
    <dbReference type="NCBI Taxonomy" id="1799789"/>
    <lineage>
        <taxon>Bacteria</taxon>
        <taxon>Pseudomonadati</taxon>
        <taxon>Pseudomonadota</taxon>
        <taxon>Gammaproteobacteria</taxon>
        <taxon>Alteromonadales</taxon>
        <taxon>Alteromonadaceae</taxon>
        <taxon>Paraglaciecola</taxon>
    </lineage>
</organism>
<protein>
    <recommendedName>
        <fullName evidence="2">EF-hand domain-containing protein</fullName>
    </recommendedName>
</protein>
<dbReference type="InterPro" id="IPR002048">
    <property type="entry name" value="EF_hand_dom"/>
</dbReference>
<dbReference type="RefSeq" id="WP_068379118.1">
    <property type="nucleotide sequence ID" value="NZ_LSNE01000009.1"/>
</dbReference>
<keyword evidence="4" id="KW-1185">Reference proteome</keyword>
<dbReference type="GO" id="GO:0005509">
    <property type="term" value="F:calcium ion binding"/>
    <property type="evidence" value="ECO:0007669"/>
    <property type="project" value="InterPro"/>
</dbReference>
<reference evidence="4" key="1">
    <citation type="submission" date="2016-02" db="EMBL/GenBank/DDBJ databases">
        <authorList>
            <person name="Schultz-Johansen M."/>
            <person name="Glaring M.A."/>
            <person name="Bech P.K."/>
            <person name="Stougaard P."/>
        </authorList>
    </citation>
    <scope>NUCLEOTIDE SEQUENCE [LARGE SCALE GENOMIC DNA]</scope>
    <source>
        <strain evidence="4">S66</strain>
    </source>
</reference>
<evidence type="ECO:0000256" key="1">
    <source>
        <dbReference type="SAM" id="SignalP"/>
    </source>
</evidence>
<keyword evidence="1" id="KW-0732">Signal</keyword>
<sequence length="69" mass="7325">MKKLLILGLCALASTAVLADEALFTQLDTDSDGFISISESVADSDVSAKFAELDTNVDGYLSAEEFANY</sequence>
<gene>
    <name evidence="3" type="ORF">AX660_19440</name>
</gene>
<name>A0A148KNA8_9ALTE</name>
<dbReference type="InterPro" id="IPR011992">
    <property type="entry name" value="EF-hand-dom_pair"/>
</dbReference>
<proteinExistence type="predicted"/>
<dbReference type="EMBL" id="LSNE01000009">
    <property type="protein sequence ID" value="KXI27725.1"/>
    <property type="molecule type" value="Genomic_DNA"/>
</dbReference>
<feature type="domain" description="EF-hand" evidence="2">
    <location>
        <begin position="41"/>
        <end position="69"/>
    </location>
</feature>
<dbReference type="SUPFAM" id="SSF47473">
    <property type="entry name" value="EF-hand"/>
    <property type="match status" value="1"/>
</dbReference>
<dbReference type="Gene3D" id="1.10.238.10">
    <property type="entry name" value="EF-hand"/>
    <property type="match status" value="1"/>
</dbReference>
<accession>A0A148KNA8</accession>
<evidence type="ECO:0000259" key="2">
    <source>
        <dbReference type="PROSITE" id="PS50222"/>
    </source>
</evidence>